<dbReference type="PATRIC" id="fig|378806.16.peg.4797"/>
<dbReference type="Gene3D" id="1.10.287.470">
    <property type="entry name" value="Helix hairpin bin"/>
    <property type="match status" value="1"/>
</dbReference>
<evidence type="ECO:0000313" key="8">
    <source>
        <dbReference type="EMBL" id="ADO74505.1"/>
    </source>
</evidence>
<dbReference type="Proteomes" id="UP000032702">
    <property type="component" value="Unassembled WGS sequence"/>
</dbReference>
<keyword evidence="4" id="KW-0812">Transmembrane</keyword>
<dbReference type="SUPFAM" id="SSF111369">
    <property type="entry name" value="HlyD-like secretion proteins"/>
    <property type="match status" value="1"/>
</dbReference>
<proteinExistence type="inferred from homology"/>
<evidence type="ECO:0000256" key="2">
    <source>
        <dbReference type="SAM" id="Coils"/>
    </source>
</evidence>
<evidence type="ECO:0000256" key="3">
    <source>
        <dbReference type="SAM" id="MobiDB-lite"/>
    </source>
</evidence>
<protein>
    <submittedName>
        <fullName evidence="8">HlyD-like secretion protein</fullName>
    </submittedName>
    <submittedName>
        <fullName evidence="9">Multidrug efflux transporter</fullName>
    </submittedName>
</protein>
<dbReference type="Proteomes" id="UP000001351">
    <property type="component" value="Chromosome"/>
</dbReference>
<dbReference type="PANTHER" id="PTHR30469:SF39">
    <property type="entry name" value="SLL0180 PROTEIN"/>
    <property type="match status" value="1"/>
</dbReference>
<dbReference type="PANTHER" id="PTHR30469">
    <property type="entry name" value="MULTIDRUG RESISTANCE PROTEIN MDTA"/>
    <property type="match status" value="1"/>
</dbReference>
<dbReference type="RefSeq" id="WP_002614949.1">
    <property type="nucleotide sequence ID" value="NC_014623.1"/>
</dbReference>
<dbReference type="HOGENOM" id="CLU_018816_1_2_7"/>
<dbReference type="KEGG" id="sur:STAUR_6748"/>
<feature type="compositionally biased region" description="Gly residues" evidence="3">
    <location>
        <begin position="383"/>
        <end position="399"/>
    </location>
</feature>
<comment type="similarity">
    <text evidence="1">Belongs to the membrane fusion protein (MFP) (TC 8.A.1) family.</text>
</comment>
<reference evidence="8 10" key="2">
    <citation type="journal article" date="2011" name="Mol. Biol. Evol.">
        <title>Comparative genomic analysis of fruiting body formation in Myxococcales.</title>
        <authorList>
            <person name="Huntley S."/>
            <person name="Hamann N."/>
            <person name="Wegener-Feldbrugge S."/>
            <person name="Treuner-Lange A."/>
            <person name="Kube M."/>
            <person name="Reinhardt R."/>
            <person name="Klages S."/>
            <person name="Muller R."/>
            <person name="Ronning C.M."/>
            <person name="Nierman W.C."/>
            <person name="Sogaard-Andersen L."/>
        </authorList>
    </citation>
    <scope>NUCLEOTIDE SEQUENCE [LARGE SCALE GENOMIC DNA]</scope>
    <source>
        <strain evidence="8 10">DW4/3-1</strain>
    </source>
</reference>
<dbReference type="InterPro" id="IPR058637">
    <property type="entry name" value="YknX-like_C"/>
</dbReference>
<evidence type="ECO:0000259" key="5">
    <source>
        <dbReference type="Pfam" id="PF25876"/>
    </source>
</evidence>
<sequence>MRRVRHHNGQRSFWYLASMGSAVALLTLVGCGKKDAAAQGGPDGGSAQAKPVPVEVVKLQPGPMRDTQDYLGTLISRTSVTVYPQATGYVQSIDVKPGQRVEAGQILIQVDPREGRALLESVQAQRASAQANLDLAQRSLQRSEQLVREGLMSRQEYDQSVAQAKAAEASARAASAQLTAQAVQLGFTHVKAPFDGIVGDIPVKVGDFISPQTVVTSVDQSQALEVSVALPAQRVTSVRVGETRVEVLGDKETPVASATVFFVAPNPDPQTQLVEIKAAFKNEAGLLAGQRVPVRVVFDVHDALRMPAYAVARQSGQSFAWVVASGDGGTVAQRRPVTLGDISDNAYEVREGLKSGEQVVVTGLQILQNGQAIEPKPHEREGVGGGGDAGVGSGTDAGQ</sequence>
<feature type="domain" description="Multidrug resistance protein MdtA-like barrel-sandwich hybrid" evidence="6">
    <location>
        <begin position="79"/>
        <end position="210"/>
    </location>
</feature>
<keyword evidence="4" id="KW-1133">Transmembrane helix</keyword>
<evidence type="ECO:0000313" key="11">
    <source>
        <dbReference type="Proteomes" id="UP000032702"/>
    </source>
</evidence>
<dbReference type="NCBIfam" id="TIGR01730">
    <property type="entry name" value="RND_mfp"/>
    <property type="match status" value="1"/>
</dbReference>
<dbReference type="EMBL" id="CP002271">
    <property type="protein sequence ID" value="ADO74505.1"/>
    <property type="molecule type" value="Genomic_DNA"/>
</dbReference>
<feature type="coiled-coil region" evidence="2">
    <location>
        <begin position="119"/>
        <end position="146"/>
    </location>
</feature>
<feature type="region of interest" description="Disordered" evidence="3">
    <location>
        <begin position="370"/>
        <end position="399"/>
    </location>
</feature>
<dbReference type="eggNOG" id="COG0845">
    <property type="taxonomic scope" value="Bacteria"/>
</dbReference>
<name>Q08Z36_STIAD</name>
<dbReference type="Gene3D" id="2.40.420.20">
    <property type="match status" value="1"/>
</dbReference>
<evidence type="ECO:0000259" key="6">
    <source>
        <dbReference type="Pfam" id="PF25917"/>
    </source>
</evidence>
<evidence type="ECO:0000313" key="10">
    <source>
        <dbReference type="Proteomes" id="UP000001351"/>
    </source>
</evidence>
<gene>
    <name evidence="8" type="ordered locus">STAUR_6748</name>
    <name evidence="9" type="ORF">STIAU_8148</name>
</gene>
<keyword evidence="4" id="KW-0472">Membrane</keyword>
<reference evidence="9 11" key="1">
    <citation type="submission" date="2006-04" db="EMBL/GenBank/DDBJ databases">
        <authorList>
            <person name="Nierman W.C."/>
        </authorList>
    </citation>
    <scope>NUCLEOTIDE SEQUENCE [LARGE SCALE GENOMIC DNA]</scope>
    <source>
        <strain evidence="9 11">DW4/3-1</strain>
    </source>
</reference>
<feature type="transmembrane region" description="Helical" evidence="4">
    <location>
        <begin position="12"/>
        <end position="30"/>
    </location>
</feature>
<evidence type="ECO:0000256" key="1">
    <source>
        <dbReference type="ARBA" id="ARBA00009477"/>
    </source>
</evidence>
<feature type="domain" description="Multidrug resistance protein MdtA-like alpha-helical hairpin" evidence="5">
    <location>
        <begin position="119"/>
        <end position="188"/>
    </location>
</feature>
<evidence type="ECO:0000313" key="9">
    <source>
        <dbReference type="EMBL" id="EAU65742.1"/>
    </source>
</evidence>
<dbReference type="Pfam" id="PF25917">
    <property type="entry name" value="BSH_RND"/>
    <property type="match status" value="1"/>
</dbReference>
<dbReference type="InterPro" id="IPR058624">
    <property type="entry name" value="MdtA-like_HH"/>
</dbReference>
<dbReference type="AlphaFoldDB" id="Q08Z36"/>
<dbReference type="Pfam" id="PF25989">
    <property type="entry name" value="YknX_C"/>
    <property type="match status" value="1"/>
</dbReference>
<dbReference type="GO" id="GO:0015562">
    <property type="term" value="F:efflux transmembrane transporter activity"/>
    <property type="evidence" value="ECO:0007669"/>
    <property type="project" value="TreeGrafter"/>
</dbReference>
<accession>Q08Z36</accession>
<dbReference type="STRING" id="378806.STAUR_6748"/>
<dbReference type="EMBL" id="AAMD01000073">
    <property type="protein sequence ID" value="EAU65742.1"/>
    <property type="molecule type" value="Genomic_DNA"/>
</dbReference>
<evidence type="ECO:0000256" key="4">
    <source>
        <dbReference type="SAM" id="Phobius"/>
    </source>
</evidence>
<dbReference type="Gene3D" id="2.40.50.100">
    <property type="match status" value="1"/>
</dbReference>
<dbReference type="InterPro" id="IPR006143">
    <property type="entry name" value="RND_pump_MFP"/>
</dbReference>
<dbReference type="GO" id="GO:1990281">
    <property type="term" value="C:efflux pump complex"/>
    <property type="evidence" value="ECO:0007669"/>
    <property type="project" value="TreeGrafter"/>
</dbReference>
<dbReference type="Pfam" id="PF25876">
    <property type="entry name" value="HH_MFP_RND"/>
    <property type="match status" value="1"/>
</dbReference>
<dbReference type="PROSITE" id="PS51257">
    <property type="entry name" value="PROKAR_LIPOPROTEIN"/>
    <property type="match status" value="1"/>
</dbReference>
<dbReference type="Gene3D" id="2.40.30.170">
    <property type="match status" value="1"/>
</dbReference>
<dbReference type="InterPro" id="IPR058625">
    <property type="entry name" value="MdtA-like_BSH"/>
</dbReference>
<keyword evidence="10" id="KW-1185">Reference proteome</keyword>
<evidence type="ECO:0000259" key="7">
    <source>
        <dbReference type="Pfam" id="PF25989"/>
    </source>
</evidence>
<keyword evidence="2" id="KW-0175">Coiled coil</keyword>
<organism evidence="9 11">
    <name type="scientific">Stigmatella aurantiaca (strain DW4/3-1)</name>
    <dbReference type="NCBI Taxonomy" id="378806"/>
    <lineage>
        <taxon>Bacteria</taxon>
        <taxon>Pseudomonadati</taxon>
        <taxon>Myxococcota</taxon>
        <taxon>Myxococcia</taxon>
        <taxon>Myxococcales</taxon>
        <taxon>Cystobacterineae</taxon>
        <taxon>Archangiaceae</taxon>
        <taxon>Stigmatella</taxon>
    </lineage>
</organism>
<feature type="domain" description="YknX-like C-terminal permuted SH3-like" evidence="7">
    <location>
        <begin position="304"/>
        <end position="374"/>
    </location>
</feature>
<dbReference type="OrthoDB" id="5379451at2"/>